<feature type="compositionally biased region" description="Polar residues" evidence="1">
    <location>
        <begin position="242"/>
        <end position="260"/>
    </location>
</feature>
<accession>A0A8H4IY38</accession>
<feature type="compositionally biased region" description="Basic and acidic residues" evidence="1">
    <location>
        <begin position="103"/>
        <end position="119"/>
    </location>
</feature>
<dbReference type="Proteomes" id="UP000572817">
    <property type="component" value="Unassembled WGS sequence"/>
</dbReference>
<feature type="compositionally biased region" description="Basic and acidic residues" evidence="1">
    <location>
        <begin position="129"/>
        <end position="144"/>
    </location>
</feature>
<dbReference type="Pfam" id="PF11160">
    <property type="entry name" value="Hva1_TUDOR"/>
    <property type="match status" value="1"/>
</dbReference>
<name>A0A8H4IY38_9PEZI</name>
<sequence>MPSKDKYTDPQLRDEVKEEIHQSDKGGAPGQWSARKAQMMASEYKKRGGGYTSDKKDQDESQQHLSKWGEEEWQTKDGSANAKQEDGTQKRYLPKQAWENMTEEEKQATDEKKQEESQEGKQFVGNTKKAKESRQKANDEEDKRYAKKKKQEKATAEKGEQDEGDEEYEEDESAEDEEYVEEDDDDDEISEGDESADGEEKDDKSPKGKKRGRPAKSNSFSNKKQKNNAGNGKQDGVKQDGTKQNGSKQNGSKQNGTVGSRHNKAEAPAEQGSNDRLPKKGQQVHWKAMPGWVDGEVVEIVTKQKTVEGKQIKASEDDPRLVLKSNSSGKICVHKPDNIYFD</sequence>
<feature type="compositionally biased region" description="Basic and acidic residues" evidence="1">
    <location>
        <begin position="1"/>
        <end position="24"/>
    </location>
</feature>
<organism evidence="3 4">
    <name type="scientific">Botryosphaeria dothidea</name>
    <dbReference type="NCBI Taxonomy" id="55169"/>
    <lineage>
        <taxon>Eukaryota</taxon>
        <taxon>Fungi</taxon>
        <taxon>Dikarya</taxon>
        <taxon>Ascomycota</taxon>
        <taxon>Pezizomycotina</taxon>
        <taxon>Dothideomycetes</taxon>
        <taxon>Dothideomycetes incertae sedis</taxon>
        <taxon>Botryosphaeriales</taxon>
        <taxon>Botryosphaeriaceae</taxon>
        <taxon>Botryosphaeria</taxon>
    </lineage>
</organism>
<protein>
    <recommendedName>
        <fullName evidence="2">Hypervirulence associated protein TUDOR domain-containing protein</fullName>
    </recommendedName>
</protein>
<feature type="compositionally biased region" description="Acidic residues" evidence="1">
    <location>
        <begin position="162"/>
        <end position="200"/>
    </location>
</feature>
<feature type="compositionally biased region" description="Low complexity" evidence="1">
    <location>
        <begin position="216"/>
        <end position="234"/>
    </location>
</feature>
<feature type="compositionally biased region" description="Basic and acidic residues" evidence="1">
    <location>
        <begin position="53"/>
        <end position="75"/>
    </location>
</feature>
<dbReference type="OrthoDB" id="3360421at2759"/>
<proteinExistence type="predicted"/>
<feature type="compositionally biased region" description="Basic and acidic residues" evidence="1">
    <location>
        <begin position="152"/>
        <end position="161"/>
    </location>
</feature>
<reference evidence="3" key="1">
    <citation type="submission" date="2020-04" db="EMBL/GenBank/DDBJ databases">
        <title>Genome Assembly and Annotation of Botryosphaeria dothidea sdau 11-99, a Latent Pathogen of Apple Fruit Ring Rot in China.</title>
        <authorList>
            <person name="Yu C."/>
            <person name="Diao Y."/>
            <person name="Lu Q."/>
            <person name="Zhao J."/>
            <person name="Cui S."/>
            <person name="Peng C."/>
            <person name="He B."/>
            <person name="Liu H."/>
        </authorList>
    </citation>
    <scope>NUCLEOTIDE SEQUENCE [LARGE SCALE GENOMIC DNA]</scope>
    <source>
        <strain evidence="3">Sdau11-99</strain>
    </source>
</reference>
<dbReference type="InterPro" id="IPR021331">
    <property type="entry name" value="Hva1_TUDOR"/>
</dbReference>
<dbReference type="AlphaFoldDB" id="A0A8H4IY38"/>
<gene>
    <name evidence="3" type="ORF">GTA08_BOTSDO02351</name>
</gene>
<feature type="region of interest" description="Disordered" evidence="1">
    <location>
        <begin position="1"/>
        <end position="284"/>
    </location>
</feature>
<evidence type="ECO:0000256" key="1">
    <source>
        <dbReference type="SAM" id="MobiDB-lite"/>
    </source>
</evidence>
<dbReference type="EMBL" id="WWBZ02000016">
    <property type="protein sequence ID" value="KAF4309347.1"/>
    <property type="molecule type" value="Genomic_DNA"/>
</dbReference>
<evidence type="ECO:0000313" key="3">
    <source>
        <dbReference type="EMBL" id="KAF4309347.1"/>
    </source>
</evidence>
<comment type="caution">
    <text evidence="3">The sequence shown here is derived from an EMBL/GenBank/DDBJ whole genome shotgun (WGS) entry which is preliminary data.</text>
</comment>
<evidence type="ECO:0000259" key="2">
    <source>
        <dbReference type="Pfam" id="PF11160"/>
    </source>
</evidence>
<keyword evidence="4" id="KW-1185">Reference proteome</keyword>
<evidence type="ECO:0000313" key="4">
    <source>
        <dbReference type="Proteomes" id="UP000572817"/>
    </source>
</evidence>
<feature type="domain" description="Hypervirulence associated protein TUDOR" evidence="2">
    <location>
        <begin position="281"/>
        <end position="339"/>
    </location>
</feature>